<keyword evidence="1" id="KW-1133">Transmembrane helix</keyword>
<comment type="caution">
    <text evidence="2">The sequence shown here is derived from an EMBL/GenBank/DDBJ whole genome shotgun (WGS) entry which is preliminary data.</text>
</comment>
<sequence>MKRAFFIKLKAGSLQFVLFIGVVIALLLLAVILLTQTQHTFENKKEQLISTIQQTNALFKSTSLPQQDIDSTLKISDSNWGLFKKRSVRNSRFEKRALIGNSRSKTSTKALFVKDENRPLVLVGNTKIEGNVAISKSGLKAGNIAGVSFYGSSLVDGQVTSSKTELPSFDSNTKTYLKSLLSLMPSTLGAIDENYKPGGSLSNSFKNDTKVIYNDGAIDLYDGQLIGNIILKSATRITITANATLKDVIIVAPVIEIKSGVTGYFHAIASKAIEMGTNSNLQYPSSLILIDSDRSDDKNFRRTNHHQITVGENSIFKGNLMMLSENTNSKFEPQIIIGNNSAIHGEVYCEKSIELKGSVYGSVYAGSFIAKESGSTYLNHIYNGSIHGNSLPDNYAGLPFENKNTSVAKWLY</sequence>
<evidence type="ECO:0000256" key="1">
    <source>
        <dbReference type="SAM" id="Phobius"/>
    </source>
</evidence>
<dbReference type="EMBL" id="JAABOQ010000002">
    <property type="protein sequence ID" value="NER16789.1"/>
    <property type="molecule type" value="Genomic_DNA"/>
</dbReference>
<keyword evidence="1" id="KW-0812">Transmembrane</keyword>
<evidence type="ECO:0000313" key="2">
    <source>
        <dbReference type="EMBL" id="NER16789.1"/>
    </source>
</evidence>
<dbReference type="AlphaFoldDB" id="A0A6M0CLS5"/>
<evidence type="ECO:0000313" key="3">
    <source>
        <dbReference type="Proteomes" id="UP000474296"/>
    </source>
</evidence>
<reference evidence="2 3" key="1">
    <citation type="submission" date="2020-01" db="EMBL/GenBank/DDBJ databases">
        <title>Spongiivirga citrea KCTC 32990T.</title>
        <authorList>
            <person name="Wang G."/>
        </authorList>
    </citation>
    <scope>NUCLEOTIDE SEQUENCE [LARGE SCALE GENOMIC DNA]</scope>
    <source>
        <strain evidence="2 3">KCTC 32990</strain>
    </source>
</reference>
<dbReference type="Proteomes" id="UP000474296">
    <property type="component" value="Unassembled WGS sequence"/>
</dbReference>
<proteinExistence type="predicted"/>
<keyword evidence="1" id="KW-0472">Membrane</keyword>
<organism evidence="2 3">
    <name type="scientific">Spongiivirga citrea</name>
    <dbReference type="NCBI Taxonomy" id="1481457"/>
    <lineage>
        <taxon>Bacteria</taxon>
        <taxon>Pseudomonadati</taxon>
        <taxon>Bacteroidota</taxon>
        <taxon>Flavobacteriia</taxon>
        <taxon>Flavobacteriales</taxon>
        <taxon>Flavobacteriaceae</taxon>
        <taxon>Spongiivirga</taxon>
    </lineage>
</organism>
<gene>
    <name evidence="2" type="ORF">GWK10_06180</name>
</gene>
<feature type="transmembrane region" description="Helical" evidence="1">
    <location>
        <begin position="12"/>
        <end position="34"/>
    </location>
</feature>
<accession>A0A6M0CLS5</accession>
<evidence type="ECO:0008006" key="4">
    <source>
        <dbReference type="Google" id="ProtNLM"/>
    </source>
</evidence>
<keyword evidence="3" id="KW-1185">Reference proteome</keyword>
<dbReference type="RefSeq" id="WP_164030298.1">
    <property type="nucleotide sequence ID" value="NZ_JAABOQ010000002.1"/>
</dbReference>
<protein>
    <recommendedName>
        <fullName evidence="4">Polymer-forming cytoskeletal protein</fullName>
    </recommendedName>
</protein>
<name>A0A6M0CLS5_9FLAO</name>